<evidence type="ECO:0000256" key="7">
    <source>
        <dbReference type="ARBA" id="ARBA00023163"/>
    </source>
</evidence>
<keyword evidence="4" id="KW-0805">Transcription regulation</keyword>
<feature type="domain" description="AP2/ERF" evidence="10">
    <location>
        <begin position="214"/>
        <end position="272"/>
    </location>
</feature>
<dbReference type="GO" id="GO:0003700">
    <property type="term" value="F:DNA-binding transcription factor activity"/>
    <property type="evidence" value="ECO:0007669"/>
    <property type="project" value="InterPro"/>
</dbReference>
<gene>
    <name evidence="11" type="ORF">BUALT_Bualt06G0135500</name>
</gene>
<dbReference type="PANTHER" id="PTHR31190">
    <property type="entry name" value="DNA-BINDING DOMAIN"/>
    <property type="match status" value="1"/>
</dbReference>
<keyword evidence="5" id="KW-0238">DNA-binding</keyword>
<evidence type="ECO:0000256" key="8">
    <source>
        <dbReference type="ARBA" id="ARBA00023242"/>
    </source>
</evidence>
<dbReference type="PANTHER" id="PTHR31190:SF499">
    <property type="entry name" value="ETHYLENE-RESPONSIVE TRANSCRIPTION FACTOR ERF105"/>
    <property type="match status" value="1"/>
</dbReference>
<dbReference type="CDD" id="cd00018">
    <property type="entry name" value="AP2"/>
    <property type="match status" value="2"/>
</dbReference>
<evidence type="ECO:0000313" key="11">
    <source>
        <dbReference type="EMBL" id="KAG8381572.1"/>
    </source>
</evidence>
<keyword evidence="6" id="KW-0010">Activator</keyword>
<accession>A0AAV6XNF5</accession>
<dbReference type="Gene3D" id="3.30.730.10">
    <property type="entry name" value="AP2/ERF domain"/>
    <property type="match status" value="2"/>
</dbReference>
<dbReference type="PRINTS" id="PR00367">
    <property type="entry name" value="ETHRSPELEMNT"/>
</dbReference>
<evidence type="ECO:0000256" key="3">
    <source>
        <dbReference type="ARBA" id="ARBA00022821"/>
    </source>
</evidence>
<dbReference type="Proteomes" id="UP000826271">
    <property type="component" value="Unassembled WGS sequence"/>
</dbReference>
<dbReference type="EMBL" id="WHWC01000006">
    <property type="protein sequence ID" value="KAG8381572.1"/>
    <property type="molecule type" value="Genomic_DNA"/>
</dbReference>
<keyword evidence="7" id="KW-0804">Transcription</keyword>
<evidence type="ECO:0000256" key="9">
    <source>
        <dbReference type="SAM" id="MobiDB-lite"/>
    </source>
</evidence>
<feature type="region of interest" description="Disordered" evidence="9">
    <location>
        <begin position="48"/>
        <end position="78"/>
    </location>
</feature>
<dbReference type="AlphaFoldDB" id="A0AAV6XNF5"/>
<dbReference type="FunFam" id="3.30.730.10:FF:000001">
    <property type="entry name" value="Ethylene-responsive transcription factor 2"/>
    <property type="match status" value="2"/>
</dbReference>
<name>A0AAV6XNF5_9LAMI</name>
<evidence type="ECO:0000256" key="1">
    <source>
        <dbReference type="ARBA" id="ARBA00004123"/>
    </source>
</evidence>
<sequence>MATDESSTLELIRQHLFEDFTSAESFLDNLNLFFADVYTDNPIRSVGEIDSPSSGSDSYSGLDPNFAPNNPPSSPHLHKLVKPDPECTRLDFGSDHLGVGARRHYRGVRRRPWGKYAAEIRDPTRKGKRVWLGTYNNDVDAARAYDCAAFKMKGCKAVLNFPMDAGKSGPPASAGRKRRREMGSADCAIPMKPDPKCTGLDFRSEHLGVGARRHYKGVRRRPWGKYAAEVRDPIRKGKRVWLGTYNNDVDAAKAYDCVAFKMKGCKAVLNFPMDAEKFGPPASAGRKRMREMGSADCAIPSS</sequence>
<dbReference type="GO" id="GO:0009873">
    <property type="term" value="P:ethylene-activated signaling pathway"/>
    <property type="evidence" value="ECO:0007669"/>
    <property type="project" value="UniProtKB-KW"/>
</dbReference>
<dbReference type="PROSITE" id="PS51032">
    <property type="entry name" value="AP2_ERF"/>
    <property type="match status" value="2"/>
</dbReference>
<dbReference type="GO" id="GO:0000976">
    <property type="term" value="F:transcription cis-regulatory region binding"/>
    <property type="evidence" value="ECO:0007669"/>
    <property type="project" value="UniProtKB-ARBA"/>
</dbReference>
<feature type="domain" description="AP2/ERF" evidence="10">
    <location>
        <begin position="104"/>
        <end position="162"/>
    </location>
</feature>
<comment type="caution">
    <text evidence="11">The sequence shown here is derived from an EMBL/GenBank/DDBJ whole genome shotgun (WGS) entry which is preliminary data.</text>
</comment>
<evidence type="ECO:0000256" key="5">
    <source>
        <dbReference type="ARBA" id="ARBA00023125"/>
    </source>
</evidence>
<evidence type="ECO:0000256" key="6">
    <source>
        <dbReference type="ARBA" id="ARBA00023159"/>
    </source>
</evidence>
<evidence type="ECO:0000256" key="4">
    <source>
        <dbReference type="ARBA" id="ARBA00023015"/>
    </source>
</evidence>
<dbReference type="SUPFAM" id="SSF54171">
    <property type="entry name" value="DNA-binding domain"/>
    <property type="match status" value="2"/>
</dbReference>
<dbReference type="InterPro" id="IPR016177">
    <property type="entry name" value="DNA-bd_dom_sf"/>
</dbReference>
<keyword evidence="3" id="KW-0611">Plant defense</keyword>
<dbReference type="InterPro" id="IPR036955">
    <property type="entry name" value="AP2/ERF_dom_sf"/>
</dbReference>
<dbReference type="GO" id="GO:0005634">
    <property type="term" value="C:nucleus"/>
    <property type="evidence" value="ECO:0007669"/>
    <property type="project" value="UniProtKB-SubCell"/>
</dbReference>
<keyword evidence="2" id="KW-0936">Ethylene signaling pathway</keyword>
<dbReference type="SMART" id="SM00380">
    <property type="entry name" value="AP2"/>
    <property type="match status" value="2"/>
</dbReference>
<evidence type="ECO:0000256" key="2">
    <source>
        <dbReference type="ARBA" id="ARBA00022745"/>
    </source>
</evidence>
<dbReference type="InterPro" id="IPR044808">
    <property type="entry name" value="ERF_plant"/>
</dbReference>
<keyword evidence="12" id="KW-1185">Reference proteome</keyword>
<dbReference type="InterPro" id="IPR001471">
    <property type="entry name" value="AP2/ERF_dom"/>
</dbReference>
<dbReference type="GO" id="GO:0006952">
    <property type="term" value="P:defense response"/>
    <property type="evidence" value="ECO:0007669"/>
    <property type="project" value="UniProtKB-KW"/>
</dbReference>
<evidence type="ECO:0000313" key="12">
    <source>
        <dbReference type="Proteomes" id="UP000826271"/>
    </source>
</evidence>
<feature type="compositionally biased region" description="Low complexity" evidence="9">
    <location>
        <begin position="50"/>
        <end position="64"/>
    </location>
</feature>
<comment type="subcellular location">
    <subcellularLocation>
        <location evidence="1">Nucleus</location>
    </subcellularLocation>
</comment>
<dbReference type="Pfam" id="PF00847">
    <property type="entry name" value="AP2"/>
    <property type="match status" value="2"/>
</dbReference>
<organism evidence="11 12">
    <name type="scientific">Buddleja alternifolia</name>
    <dbReference type="NCBI Taxonomy" id="168488"/>
    <lineage>
        <taxon>Eukaryota</taxon>
        <taxon>Viridiplantae</taxon>
        <taxon>Streptophyta</taxon>
        <taxon>Embryophyta</taxon>
        <taxon>Tracheophyta</taxon>
        <taxon>Spermatophyta</taxon>
        <taxon>Magnoliopsida</taxon>
        <taxon>eudicotyledons</taxon>
        <taxon>Gunneridae</taxon>
        <taxon>Pentapetalae</taxon>
        <taxon>asterids</taxon>
        <taxon>lamiids</taxon>
        <taxon>Lamiales</taxon>
        <taxon>Scrophulariaceae</taxon>
        <taxon>Buddlejeae</taxon>
        <taxon>Buddleja</taxon>
    </lineage>
</organism>
<evidence type="ECO:0000259" key="10">
    <source>
        <dbReference type="PROSITE" id="PS51032"/>
    </source>
</evidence>
<proteinExistence type="predicted"/>
<keyword evidence="8" id="KW-0539">Nucleus</keyword>
<reference evidence="11" key="1">
    <citation type="submission" date="2019-10" db="EMBL/GenBank/DDBJ databases">
        <authorList>
            <person name="Zhang R."/>
            <person name="Pan Y."/>
            <person name="Wang J."/>
            <person name="Ma R."/>
            <person name="Yu S."/>
        </authorList>
    </citation>
    <scope>NUCLEOTIDE SEQUENCE</scope>
    <source>
        <strain evidence="11">LA-IB0</strain>
        <tissue evidence="11">Leaf</tissue>
    </source>
</reference>
<protein>
    <recommendedName>
        <fullName evidence="10">AP2/ERF domain-containing protein</fullName>
    </recommendedName>
</protein>